<dbReference type="EMBL" id="LR797381">
    <property type="protein sequence ID" value="CAB4213017.1"/>
    <property type="molecule type" value="Genomic_DNA"/>
</dbReference>
<reference evidence="2" key="1">
    <citation type="submission" date="2020-05" db="EMBL/GenBank/DDBJ databases">
        <authorList>
            <person name="Chiriac C."/>
            <person name="Salcher M."/>
            <person name="Ghai R."/>
            <person name="Kavagutti S V."/>
        </authorList>
    </citation>
    <scope>NUCLEOTIDE SEQUENCE</scope>
</reference>
<dbReference type="EMBL" id="LR797281">
    <property type="protein sequence ID" value="CAB4199484.1"/>
    <property type="molecule type" value="Genomic_DNA"/>
</dbReference>
<evidence type="ECO:0000313" key="4">
    <source>
        <dbReference type="EMBL" id="CAB4213017.1"/>
    </source>
</evidence>
<evidence type="ECO:0000313" key="1">
    <source>
        <dbReference type="EMBL" id="CAB4171207.1"/>
    </source>
</evidence>
<dbReference type="EMBL" id="LR797033">
    <property type="protein sequence ID" value="CAB4183359.1"/>
    <property type="molecule type" value="Genomic_DNA"/>
</dbReference>
<gene>
    <name evidence="2" type="ORF">UFOVP1091_52</name>
    <name evidence="3" type="ORF">UFOVP1335_49</name>
    <name evidence="4" type="ORF">UFOVP1445_52</name>
    <name evidence="1" type="ORF">UFOVP914_15</name>
</gene>
<organism evidence="2">
    <name type="scientific">uncultured Caudovirales phage</name>
    <dbReference type="NCBI Taxonomy" id="2100421"/>
    <lineage>
        <taxon>Viruses</taxon>
        <taxon>Duplodnaviria</taxon>
        <taxon>Heunggongvirae</taxon>
        <taxon>Uroviricota</taxon>
        <taxon>Caudoviricetes</taxon>
        <taxon>Peduoviridae</taxon>
        <taxon>Maltschvirus</taxon>
        <taxon>Maltschvirus maltsch</taxon>
    </lineage>
</organism>
<sequence length="273" mass="30970">MAMSKSDIPQDNNVFITSYLNKQRPQTMMEALMLSTSDVIEESVEELQPLREAVAMCIEQLNEQDQFIVNAVNSEFISFDELGKRLGVSKPHAWRLKNNAYARLQQLLTMHPLIRKKVKVVETWEQSAAQWVMHIASLGTESKEVDTEKLQRLITSGRICLFEQNELPVSLLWTEIAIQAVEDLRLNNEWDSGEMATLLASKQHDYGHGNITAFGMKGVLVRLSDKVERLINLKSKQARNESAVDTLRDIVGYCVIALMLHDDTFNLELGSHG</sequence>
<evidence type="ECO:0000313" key="2">
    <source>
        <dbReference type="EMBL" id="CAB4183359.1"/>
    </source>
</evidence>
<proteinExistence type="predicted"/>
<evidence type="ECO:0000313" key="3">
    <source>
        <dbReference type="EMBL" id="CAB4199484.1"/>
    </source>
</evidence>
<name>A0A6J5QFU4_9CAUD</name>
<dbReference type="Gene3D" id="1.20.140.160">
    <property type="match status" value="1"/>
</dbReference>
<dbReference type="InterPro" id="IPR013324">
    <property type="entry name" value="RNA_pol_sigma_r3/r4-like"/>
</dbReference>
<dbReference type="EMBL" id="LR796864">
    <property type="protein sequence ID" value="CAB4171207.1"/>
    <property type="molecule type" value="Genomic_DNA"/>
</dbReference>
<accession>A0A6J5QFU4</accession>
<protein>
    <submittedName>
        <fullName evidence="2">Clostridium phage phiCTP1, Gp74</fullName>
    </submittedName>
</protein>
<dbReference type="SUPFAM" id="SSF88659">
    <property type="entry name" value="Sigma3 and sigma4 domains of RNA polymerase sigma factors"/>
    <property type="match status" value="1"/>
</dbReference>